<dbReference type="OrthoDB" id="1055148at2759"/>
<keyword evidence="3" id="KW-0560">Oxidoreductase</keyword>
<evidence type="ECO:0000256" key="1">
    <source>
        <dbReference type="ARBA" id="ARBA00010617"/>
    </source>
</evidence>
<sequence length="409" mass="45974">MSLIELSYTFCAGIVALIIVISRLYNVGQRPKGYPPGPPTLPFVGNLHQIPSEKRHLQFERWAREYGPIYSLMLGTKVMIVLNSHEAVKELVDRRGAIYSSRPESYIAQDVLSGGLRILFMISLVDDIRCYISPEPMCEGGTEDEMIEEALKPNNGPWKMARKLGQHVLGVTAARTYVPYQDLENKAMLLGFLESPGDFISHLRRYTASLTTQMTFGFRTTTMHDRRFRQAFEISDHSSEMIGSLTAAMLDLVPVLRNIPDFLLPMKKDGRDMHRRELSLFRELFLQTKEGLKLGTAKPCVCVDLVKMQRELKFSDNFAAYIGGSLLQTGSETTASVLVGFVQAMVLFPDVAKTAQEELDRVCGGRMPNLNDVPDLAYIRACAKETLRWMPGFMLGISHSVTQDDTYEG</sequence>
<dbReference type="InterPro" id="IPR001128">
    <property type="entry name" value="Cyt_P450"/>
</dbReference>
<dbReference type="InterPro" id="IPR002401">
    <property type="entry name" value="Cyt_P450_E_grp-I"/>
</dbReference>
<dbReference type="OMA" id="ENMIICV"/>
<keyword evidence="7" id="KW-1185">Reference proteome</keyword>
<keyword evidence="5" id="KW-0503">Monooxygenase</keyword>
<evidence type="ECO:0000256" key="2">
    <source>
        <dbReference type="ARBA" id="ARBA00022723"/>
    </source>
</evidence>
<dbReference type="PRINTS" id="PR00463">
    <property type="entry name" value="EP450I"/>
</dbReference>
<dbReference type="GeneID" id="19272573"/>
<dbReference type="AlphaFoldDB" id="W3X4C8"/>
<protein>
    <recommendedName>
        <fullName evidence="8">Cytochrome P450</fullName>
    </recommendedName>
</protein>
<dbReference type="Proteomes" id="UP000030651">
    <property type="component" value="Unassembled WGS sequence"/>
</dbReference>
<dbReference type="GO" id="GO:0016705">
    <property type="term" value="F:oxidoreductase activity, acting on paired donors, with incorporation or reduction of molecular oxygen"/>
    <property type="evidence" value="ECO:0007669"/>
    <property type="project" value="InterPro"/>
</dbReference>
<dbReference type="Pfam" id="PF00067">
    <property type="entry name" value="p450"/>
    <property type="match status" value="2"/>
</dbReference>
<gene>
    <name evidence="6" type="ORF">PFICI_07560</name>
</gene>
<evidence type="ECO:0000313" key="7">
    <source>
        <dbReference type="Proteomes" id="UP000030651"/>
    </source>
</evidence>
<evidence type="ECO:0000256" key="4">
    <source>
        <dbReference type="ARBA" id="ARBA00023004"/>
    </source>
</evidence>
<dbReference type="GO" id="GO:0004497">
    <property type="term" value="F:monooxygenase activity"/>
    <property type="evidence" value="ECO:0007669"/>
    <property type="project" value="UniProtKB-KW"/>
</dbReference>
<organism evidence="6 7">
    <name type="scientific">Pestalotiopsis fici (strain W106-1 / CGMCC3.15140)</name>
    <dbReference type="NCBI Taxonomy" id="1229662"/>
    <lineage>
        <taxon>Eukaryota</taxon>
        <taxon>Fungi</taxon>
        <taxon>Dikarya</taxon>
        <taxon>Ascomycota</taxon>
        <taxon>Pezizomycotina</taxon>
        <taxon>Sordariomycetes</taxon>
        <taxon>Xylariomycetidae</taxon>
        <taxon>Amphisphaeriales</taxon>
        <taxon>Sporocadaceae</taxon>
        <taxon>Pestalotiopsis</taxon>
    </lineage>
</organism>
<dbReference type="EMBL" id="KI912113">
    <property type="protein sequence ID" value="ETS80031.1"/>
    <property type="molecule type" value="Genomic_DNA"/>
</dbReference>
<reference evidence="7" key="1">
    <citation type="journal article" date="2015" name="BMC Genomics">
        <title>Genomic and transcriptomic analysis of the endophytic fungus Pestalotiopsis fici reveals its lifestyle and high potential for synthesis of natural products.</title>
        <authorList>
            <person name="Wang X."/>
            <person name="Zhang X."/>
            <person name="Liu L."/>
            <person name="Xiang M."/>
            <person name="Wang W."/>
            <person name="Sun X."/>
            <person name="Che Y."/>
            <person name="Guo L."/>
            <person name="Liu G."/>
            <person name="Guo L."/>
            <person name="Wang C."/>
            <person name="Yin W.B."/>
            <person name="Stadler M."/>
            <person name="Zhang X."/>
            <person name="Liu X."/>
        </authorList>
    </citation>
    <scope>NUCLEOTIDE SEQUENCE [LARGE SCALE GENOMIC DNA]</scope>
    <source>
        <strain evidence="7">W106-1 / CGMCC3.15140</strain>
    </source>
</reference>
<evidence type="ECO:0000313" key="6">
    <source>
        <dbReference type="EMBL" id="ETS80031.1"/>
    </source>
</evidence>
<dbReference type="PANTHER" id="PTHR46300">
    <property type="entry name" value="P450, PUTATIVE (EUROFUNG)-RELATED-RELATED"/>
    <property type="match status" value="1"/>
</dbReference>
<evidence type="ECO:0008006" key="8">
    <source>
        <dbReference type="Google" id="ProtNLM"/>
    </source>
</evidence>
<dbReference type="eggNOG" id="KOG0156">
    <property type="taxonomic scope" value="Eukaryota"/>
</dbReference>
<dbReference type="SUPFAM" id="SSF48264">
    <property type="entry name" value="Cytochrome P450"/>
    <property type="match status" value="1"/>
</dbReference>
<dbReference type="Gene3D" id="1.10.630.10">
    <property type="entry name" value="Cytochrome P450"/>
    <property type="match status" value="1"/>
</dbReference>
<dbReference type="KEGG" id="pfy:PFICI_07560"/>
<dbReference type="PANTHER" id="PTHR46300:SF2">
    <property type="entry name" value="CYTOCHROME P450 MONOOXYGENASE ALNH-RELATED"/>
    <property type="match status" value="1"/>
</dbReference>
<keyword evidence="4" id="KW-0408">Iron</keyword>
<dbReference type="GO" id="GO:0005506">
    <property type="term" value="F:iron ion binding"/>
    <property type="evidence" value="ECO:0007669"/>
    <property type="project" value="InterPro"/>
</dbReference>
<dbReference type="InterPro" id="IPR036396">
    <property type="entry name" value="Cyt_P450_sf"/>
</dbReference>
<dbReference type="InParanoid" id="W3X4C8"/>
<dbReference type="GO" id="GO:0020037">
    <property type="term" value="F:heme binding"/>
    <property type="evidence" value="ECO:0007669"/>
    <property type="project" value="InterPro"/>
</dbReference>
<proteinExistence type="inferred from homology"/>
<keyword evidence="2" id="KW-0479">Metal-binding</keyword>
<dbReference type="RefSeq" id="XP_007834332.1">
    <property type="nucleotide sequence ID" value="XM_007836141.1"/>
</dbReference>
<dbReference type="HOGENOM" id="CLU_001570_2_1_1"/>
<dbReference type="InterPro" id="IPR050364">
    <property type="entry name" value="Cytochrome_P450_fung"/>
</dbReference>
<evidence type="ECO:0000256" key="3">
    <source>
        <dbReference type="ARBA" id="ARBA00023002"/>
    </source>
</evidence>
<evidence type="ECO:0000256" key="5">
    <source>
        <dbReference type="ARBA" id="ARBA00023033"/>
    </source>
</evidence>
<accession>W3X4C8</accession>
<comment type="similarity">
    <text evidence="1">Belongs to the cytochrome P450 family.</text>
</comment>
<name>W3X4C8_PESFW</name>